<feature type="compositionally biased region" description="Low complexity" evidence="6">
    <location>
        <begin position="152"/>
        <end position="172"/>
    </location>
</feature>
<dbReference type="EMBL" id="JALLBG020000052">
    <property type="protein sequence ID" value="KAL3769729.1"/>
    <property type="molecule type" value="Genomic_DNA"/>
</dbReference>
<keyword evidence="3" id="KW-0539">Nucleus</keyword>
<evidence type="ECO:0000256" key="5">
    <source>
        <dbReference type="SAM" id="Coils"/>
    </source>
</evidence>
<dbReference type="Pfam" id="PF00447">
    <property type="entry name" value="HSF_DNA-bind"/>
    <property type="match status" value="1"/>
</dbReference>
<evidence type="ECO:0000256" key="2">
    <source>
        <dbReference type="ARBA" id="ARBA00023125"/>
    </source>
</evidence>
<keyword evidence="2" id="KW-0238">DNA-binding</keyword>
<dbReference type="GO" id="GO:0005634">
    <property type="term" value="C:nucleus"/>
    <property type="evidence" value="ECO:0007669"/>
    <property type="project" value="UniProtKB-SubCell"/>
</dbReference>
<dbReference type="Proteomes" id="UP001530293">
    <property type="component" value="Unassembled WGS sequence"/>
</dbReference>
<keyword evidence="5" id="KW-0175">Coiled coil</keyword>
<dbReference type="InterPro" id="IPR036390">
    <property type="entry name" value="WH_DNA-bd_sf"/>
</dbReference>
<comment type="caution">
    <text evidence="8">The sequence shown here is derived from an EMBL/GenBank/DDBJ whole genome shotgun (WGS) entry which is preliminary data.</text>
</comment>
<dbReference type="Gene3D" id="1.10.10.10">
    <property type="entry name" value="Winged helix-like DNA-binding domain superfamily/Winged helix DNA-binding domain"/>
    <property type="match status" value="1"/>
</dbReference>
<protein>
    <recommendedName>
        <fullName evidence="7">HSF-type DNA-binding domain-containing protein</fullName>
    </recommendedName>
</protein>
<feature type="domain" description="HSF-type DNA-binding" evidence="7">
    <location>
        <begin position="1"/>
        <end position="92"/>
    </location>
</feature>
<feature type="compositionally biased region" description="Low complexity" evidence="6">
    <location>
        <begin position="92"/>
        <end position="109"/>
    </location>
</feature>
<dbReference type="PANTHER" id="PTHR10015:SF206">
    <property type="entry name" value="HSF-TYPE DNA-BINDING DOMAIN-CONTAINING PROTEIN"/>
    <property type="match status" value="1"/>
</dbReference>
<dbReference type="InterPro" id="IPR000232">
    <property type="entry name" value="HSF_DNA-bd"/>
</dbReference>
<comment type="subcellular location">
    <subcellularLocation>
        <location evidence="1">Nucleus</location>
    </subcellularLocation>
</comment>
<dbReference type="AlphaFoldDB" id="A0ABD3N0S2"/>
<dbReference type="GO" id="GO:0003677">
    <property type="term" value="F:DNA binding"/>
    <property type="evidence" value="ECO:0007669"/>
    <property type="project" value="UniProtKB-KW"/>
</dbReference>
<name>A0ABD3N0S2_9STRA</name>
<dbReference type="SUPFAM" id="SSF46785">
    <property type="entry name" value="Winged helix' DNA-binding domain"/>
    <property type="match status" value="1"/>
</dbReference>
<evidence type="ECO:0000256" key="1">
    <source>
        <dbReference type="ARBA" id="ARBA00004123"/>
    </source>
</evidence>
<dbReference type="PANTHER" id="PTHR10015">
    <property type="entry name" value="HEAT SHOCK TRANSCRIPTION FACTOR"/>
    <property type="match status" value="1"/>
</dbReference>
<reference evidence="8 9" key="1">
    <citation type="submission" date="2024-10" db="EMBL/GenBank/DDBJ databases">
        <title>Updated reference genomes for cyclostephanoid diatoms.</title>
        <authorList>
            <person name="Roberts W.R."/>
            <person name="Alverson A.J."/>
        </authorList>
    </citation>
    <scope>NUCLEOTIDE SEQUENCE [LARGE SCALE GENOMIC DNA]</scope>
    <source>
        <strain evidence="8 9">AJA232-27</strain>
    </source>
</reference>
<comment type="similarity">
    <text evidence="4">Belongs to the HSF family.</text>
</comment>
<dbReference type="SMART" id="SM00415">
    <property type="entry name" value="HSF"/>
    <property type="match status" value="1"/>
</dbReference>
<keyword evidence="9" id="KW-1185">Reference proteome</keyword>
<gene>
    <name evidence="8" type="ORF">ACHAWU_005777</name>
</gene>
<dbReference type="PRINTS" id="PR00056">
    <property type="entry name" value="HSFDOMAIN"/>
</dbReference>
<evidence type="ECO:0000259" key="7">
    <source>
        <dbReference type="SMART" id="SM00415"/>
    </source>
</evidence>
<evidence type="ECO:0000313" key="8">
    <source>
        <dbReference type="EMBL" id="KAL3769729.1"/>
    </source>
</evidence>
<evidence type="ECO:0000313" key="9">
    <source>
        <dbReference type="Proteomes" id="UP001530293"/>
    </source>
</evidence>
<evidence type="ECO:0000256" key="3">
    <source>
        <dbReference type="ARBA" id="ARBA00023242"/>
    </source>
</evidence>
<evidence type="ECO:0000256" key="6">
    <source>
        <dbReference type="SAM" id="MobiDB-lite"/>
    </source>
</evidence>
<organism evidence="8 9">
    <name type="scientific">Discostella pseudostelligera</name>
    <dbReference type="NCBI Taxonomy" id="259834"/>
    <lineage>
        <taxon>Eukaryota</taxon>
        <taxon>Sar</taxon>
        <taxon>Stramenopiles</taxon>
        <taxon>Ochrophyta</taxon>
        <taxon>Bacillariophyta</taxon>
        <taxon>Coscinodiscophyceae</taxon>
        <taxon>Thalassiosirophycidae</taxon>
        <taxon>Stephanodiscales</taxon>
        <taxon>Stephanodiscaceae</taxon>
        <taxon>Discostella</taxon>
    </lineage>
</organism>
<feature type="region of interest" description="Disordered" evidence="6">
    <location>
        <begin position="152"/>
        <end position="175"/>
    </location>
</feature>
<accession>A0ABD3N0S2</accession>
<sequence length="522" mass="56827">MDDWTHRSDDGLTFIVKDTQLFETSIIPQFFKHNKFSSFVRQLNFYGFRKIKFSDSLRIDHKLEAETAKYWRFRQDKFRRGRMDLLSEIKRTPSSASSAATSSSTTTPSFVSSSFAGGGGAAANIKNAVVGLHSTTHVVNPSSTTNILSTRATAAATTTTTARQANASSSQQPPEEVTHLKSEMQELKQRVDSMTKSIDKLTDLVKNVSVVEQQQEQEQEGGKSGAGRLVSPKAAAAATVVVEPERGNKRKKTDSTIAASIVKDEIGVVMDDLSTMMPDWIHSSSDVAVGEMEDSLLFSDEALPDLTISTTTGIGGGRIGSSPTPSDDTFVDDLFQAFVGEDSILPELDSDDDDLALLDQQQHNHHRNTPDPLLMKRIEDSLSTLPREMHEMVANRLIDAISNSRPIVESASSLFPSCQQKMSSVCEIIAREEEEQCHVMDESADSPSRPANATTTISAMDTTKAAPTTIPLPLAVATLKTILAEYGVSVECTHRSSCKDAAASLENRTMFTKSLPVVPMNA</sequence>
<evidence type="ECO:0000256" key="4">
    <source>
        <dbReference type="RuleBase" id="RU004020"/>
    </source>
</evidence>
<dbReference type="InterPro" id="IPR036388">
    <property type="entry name" value="WH-like_DNA-bd_sf"/>
</dbReference>
<proteinExistence type="inferred from homology"/>
<feature type="region of interest" description="Disordered" evidence="6">
    <location>
        <begin position="89"/>
        <end position="109"/>
    </location>
</feature>
<feature type="coiled-coil region" evidence="5">
    <location>
        <begin position="177"/>
        <end position="204"/>
    </location>
</feature>